<dbReference type="InterPro" id="IPR015943">
    <property type="entry name" value="WD40/YVTN_repeat-like_dom_sf"/>
</dbReference>
<organism evidence="5 6">
    <name type="scientific">Nannochloropsis gaditana</name>
    <dbReference type="NCBI Taxonomy" id="72520"/>
    <lineage>
        <taxon>Eukaryota</taxon>
        <taxon>Sar</taxon>
        <taxon>Stramenopiles</taxon>
        <taxon>Ochrophyta</taxon>
        <taxon>Eustigmatophyceae</taxon>
        <taxon>Eustigmatales</taxon>
        <taxon>Monodopsidaceae</taxon>
        <taxon>Nannochloropsis</taxon>
    </lineage>
</organism>
<dbReference type="InterPro" id="IPR019775">
    <property type="entry name" value="WD40_repeat_CS"/>
</dbReference>
<keyword evidence="1 3" id="KW-0853">WD repeat</keyword>
<proteinExistence type="predicted"/>
<dbReference type="InterPro" id="IPR001680">
    <property type="entry name" value="WD40_rpt"/>
</dbReference>
<dbReference type="Gene3D" id="2.130.10.10">
    <property type="entry name" value="YVTN repeat-like/Quinoprotein amine dehydrogenase"/>
    <property type="match status" value="1"/>
</dbReference>
<dbReference type="EMBL" id="AZIL01000352">
    <property type="protein sequence ID" value="EWM28258.1"/>
    <property type="molecule type" value="Genomic_DNA"/>
</dbReference>
<evidence type="ECO:0000256" key="4">
    <source>
        <dbReference type="SAM" id="MobiDB-lite"/>
    </source>
</evidence>
<feature type="repeat" description="WD" evidence="3">
    <location>
        <begin position="217"/>
        <end position="252"/>
    </location>
</feature>
<name>W7TXK4_9STRA</name>
<sequence length="388" mass="43699">MVLEPSSDNPLDIISHSIRSLRVRRGNYRATSSTEPGSLYPPQTSMGDDANESKKEIYNYETSWLIFAMAWNQRTDMSNRFRIALGSYIEEYNNKIRIIERIHSSTSSANGDGSLQRVMEFDHPYPATKIMWCPDREPVSPQRDLLATTGDYLRIWNVNSGEAKLEALLNNNKNSEFCAPLTSFDWNKDDPSLLGTACIDTTCTIWDVNAQQAKTQIIAHDKEVYDIAFARGKDLFASVGADGSVRMFDLRSLVHSTIIYESPDLVPLLRLAWNRQDPNYLATIMADSTKTYLLDIRKPSSTVAELGEHQGAVNSLSWAPHSACHICTCGEDRQALIWDLSALPGPIESPILAYTAQAEINSLEWFQQSPERNWVGIGFDNRLQVLRV</sequence>
<feature type="repeat" description="WD" evidence="3">
    <location>
        <begin position="306"/>
        <end position="341"/>
    </location>
</feature>
<dbReference type="PROSITE" id="PS50294">
    <property type="entry name" value="WD_REPEATS_REGION"/>
    <property type="match status" value="1"/>
</dbReference>
<dbReference type="Pfam" id="PF00400">
    <property type="entry name" value="WD40"/>
    <property type="match status" value="2"/>
</dbReference>
<keyword evidence="6" id="KW-1185">Reference proteome</keyword>
<gene>
    <name evidence="5" type="ORF">Naga_100004g117</name>
</gene>
<evidence type="ECO:0000313" key="6">
    <source>
        <dbReference type="Proteomes" id="UP000019335"/>
    </source>
</evidence>
<dbReference type="InterPro" id="IPR036322">
    <property type="entry name" value="WD40_repeat_dom_sf"/>
</dbReference>
<keyword evidence="2" id="KW-0677">Repeat</keyword>
<dbReference type="SUPFAM" id="SSF50978">
    <property type="entry name" value="WD40 repeat-like"/>
    <property type="match status" value="1"/>
</dbReference>
<dbReference type="AlphaFoldDB" id="W7TXK4"/>
<evidence type="ECO:0000256" key="3">
    <source>
        <dbReference type="PROSITE-ProRule" id="PRU00221"/>
    </source>
</evidence>
<evidence type="ECO:0000256" key="1">
    <source>
        <dbReference type="ARBA" id="ARBA00022574"/>
    </source>
</evidence>
<dbReference type="OrthoDB" id="24670at2759"/>
<comment type="caution">
    <text evidence="5">The sequence shown here is derived from an EMBL/GenBank/DDBJ whole genome shotgun (WGS) entry which is preliminary data.</text>
</comment>
<dbReference type="SMART" id="SM00320">
    <property type="entry name" value="WD40"/>
    <property type="match status" value="4"/>
</dbReference>
<evidence type="ECO:0000256" key="2">
    <source>
        <dbReference type="ARBA" id="ARBA00022737"/>
    </source>
</evidence>
<protein>
    <submittedName>
        <fullName evidence="5">Ddb1 and cul4-associated factor 7</fullName>
    </submittedName>
</protein>
<dbReference type="Proteomes" id="UP000019335">
    <property type="component" value="Chromosome 5"/>
</dbReference>
<feature type="compositionally biased region" description="Polar residues" evidence="4">
    <location>
        <begin position="29"/>
        <end position="46"/>
    </location>
</feature>
<evidence type="ECO:0000313" key="5">
    <source>
        <dbReference type="EMBL" id="EWM28258.1"/>
    </source>
</evidence>
<accession>W7TXK4</accession>
<dbReference type="PROSITE" id="PS00678">
    <property type="entry name" value="WD_REPEATS_1"/>
    <property type="match status" value="1"/>
</dbReference>
<dbReference type="PROSITE" id="PS50082">
    <property type="entry name" value="WD_REPEATS_2"/>
    <property type="match status" value="2"/>
</dbReference>
<reference evidence="5 6" key="1">
    <citation type="journal article" date="2014" name="Mol. Plant">
        <title>Chromosome Scale Genome Assembly and Transcriptome Profiling of Nannochloropsis gaditana in Nitrogen Depletion.</title>
        <authorList>
            <person name="Corteggiani Carpinelli E."/>
            <person name="Telatin A."/>
            <person name="Vitulo N."/>
            <person name="Forcato C."/>
            <person name="D'Angelo M."/>
            <person name="Schiavon R."/>
            <person name="Vezzi A."/>
            <person name="Giacometti G.M."/>
            <person name="Morosinotto T."/>
            <person name="Valle G."/>
        </authorList>
    </citation>
    <scope>NUCLEOTIDE SEQUENCE [LARGE SCALE GENOMIC DNA]</scope>
    <source>
        <strain evidence="5 6">B-31</strain>
    </source>
</reference>
<dbReference type="InterPro" id="IPR045159">
    <property type="entry name" value="DCAF7-like"/>
</dbReference>
<dbReference type="PANTHER" id="PTHR19919">
    <property type="entry name" value="WD REPEAT CONTAINING PROTEIN"/>
    <property type="match status" value="1"/>
</dbReference>
<feature type="region of interest" description="Disordered" evidence="4">
    <location>
        <begin position="26"/>
        <end position="50"/>
    </location>
</feature>